<feature type="transmembrane region" description="Helical" evidence="4">
    <location>
        <begin position="248"/>
        <end position="268"/>
    </location>
</feature>
<reference evidence="5 6" key="1">
    <citation type="submission" date="2020-08" db="EMBL/GenBank/DDBJ databases">
        <title>Genome sequence of Acidovorax monticola KACC 19171T.</title>
        <authorList>
            <person name="Hyun D.-W."/>
            <person name="Bae J.-W."/>
        </authorList>
    </citation>
    <scope>NUCLEOTIDE SEQUENCE [LARGE SCALE GENOMIC DNA]</scope>
    <source>
        <strain evidence="5 6">KACC 19171</strain>
    </source>
</reference>
<feature type="transmembrane region" description="Helical" evidence="4">
    <location>
        <begin position="174"/>
        <end position="191"/>
    </location>
</feature>
<protein>
    <submittedName>
        <fullName evidence="5">MFS transporter</fullName>
    </submittedName>
</protein>
<proteinExistence type="predicted"/>
<feature type="transmembrane region" description="Helical" evidence="4">
    <location>
        <begin position="289"/>
        <end position="310"/>
    </location>
</feature>
<evidence type="ECO:0000313" key="6">
    <source>
        <dbReference type="Proteomes" id="UP000516057"/>
    </source>
</evidence>
<feature type="transmembrane region" description="Helical" evidence="4">
    <location>
        <begin position="12"/>
        <end position="32"/>
    </location>
</feature>
<feature type="transmembrane region" description="Helical" evidence="4">
    <location>
        <begin position="316"/>
        <end position="343"/>
    </location>
</feature>
<dbReference type="InterPro" id="IPR011701">
    <property type="entry name" value="MFS"/>
</dbReference>
<feature type="transmembrane region" description="Helical" evidence="4">
    <location>
        <begin position="52"/>
        <end position="72"/>
    </location>
</feature>
<feature type="transmembrane region" description="Helical" evidence="4">
    <location>
        <begin position="355"/>
        <end position="373"/>
    </location>
</feature>
<keyword evidence="3 4" id="KW-0472">Membrane</keyword>
<organism evidence="5 6">
    <name type="scientific">Paenacidovorax monticola</name>
    <dbReference type="NCBI Taxonomy" id="1926868"/>
    <lineage>
        <taxon>Bacteria</taxon>
        <taxon>Pseudomonadati</taxon>
        <taxon>Pseudomonadota</taxon>
        <taxon>Betaproteobacteria</taxon>
        <taxon>Burkholderiales</taxon>
        <taxon>Comamonadaceae</taxon>
        <taxon>Paenacidovorax</taxon>
    </lineage>
</organism>
<evidence type="ECO:0000256" key="3">
    <source>
        <dbReference type="ARBA" id="ARBA00023136"/>
    </source>
</evidence>
<evidence type="ECO:0000256" key="4">
    <source>
        <dbReference type="SAM" id="Phobius"/>
    </source>
</evidence>
<gene>
    <name evidence="5" type="ORF">H9L24_02645</name>
</gene>
<sequence length="409" mass="41446">MTGRDPQAAPPPVPRCVVVCLGVSQFICWGISYYLMGAIGEAMAQDLGWERTVLHGGFALALLVMGAVSGAAGRLVDRQGGRRAMVMGSVLQVAGCLGLAAAPNGLAYYAAWVVLGVAMRLTLYDAAFAALAHLAGAAARQPMAQITLLGGLASTAFWPLGHVLSAALGWRGTLLVYAALALLTVPLHLAIPRRGAGSLGRVGPSRPERDAPAAPLAAAGRARLWGAALFAAMTTLANFLNAGMSAHMVGMLSGLGLALPLAVGVAALRGLGQSAARLAEVLFGARLHPLGLGSLAALLMPLGCLAGLVAGGRVEAAVAFALLYGAGNGLLTITRGTLPLVLFDHRTYGGFVGRLVAPGFVVSACAPVAYAALIERAGAGAAMALSLGVAALVLLASLALQWRFAPRRC</sequence>
<evidence type="ECO:0000256" key="1">
    <source>
        <dbReference type="ARBA" id="ARBA00022692"/>
    </source>
</evidence>
<dbReference type="Pfam" id="PF07690">
    <property type="entry name" value="MFS_1"/>
    <property type="match status" value="1"/>
</dbReference>
<dbReference type="AlphaFoldDB" id="A0A7H0HH73"/>
<feature type="transmembrane region" description="Helical" evidence="4">
    <location>
        <begin position="146"/>
        <end position="168"/>
    </location>
</feature>
<dbReference type="GO" id="GO:0022857">
    <property type="term" value="F:transmembrane transporter activity"/>
    <property type="evidence" value="ECO:0007669"/>
    <property type="project" value="InterPro"/>
</dbReference>
<accession>A0A7H0HH73</accession>
<dbReference type="Proteomes" id="UP000516057">
    <property type="component" value="Chromosome"/>
</dbReference>
<evidence type="ECO:0000313" key="5">
    <source>
        <dbReference type="EMBL" id="QNP59889.1"/>
    </source>
</evidence>
<dbReference type="EMBL" id="CP060790">
    <property type="protein sequence ID" value="QNP59889.1"/>
    <property type="molecule type" value="Genomic_DNA"/>
</dbReference>
<dbReference type="InterPro" id="IPR036259">
    <property type="entry name" value="MFS_trans_sf"/>
</dbReference>
<evidence type="ECO:0000256" key="2">
    <source>
        <dbReference type="ARBA" id="ARBA00022989"/>
    </source>
</evidence>
<name>A0A7H0HH73_9BURK</name>
<dbReference type="RefSeq" id="WP_187736870.1">
    <property type="nucleotide sequence ID" value="NZ_CP060790.1"/>
</dbReference>
<dbReference type="SUPFAM" id="SSF103473">
    <property type="entry name" value="MFS general substrate transporter"/>
    <property type="match status" value="1"/>
</dbReference>
<dbReference type="Gene3D" id="1.20.1250.20">
    <property type="entry name" value="MFS general substrate transporter like domains"/>
    <property type="match status" value="1"/>
</dbReference>
<keyword evidence="1 4" id="KW-0812">Transmembrane</keyword>
<dbReference type="KEGG" id="amon:H9L24_02645"/>
<keyword evidence="2 4" id="KW-1133">Transmembrane helix</keyword>
<feature type="transmembrane region" description="Helical" evidence="4">
    <location>
        <begin position="379"/>
        <end position="400"/>
    </location>
</feature>
<keyword evidence="6" id="KW-1185">Reference proteome</keyword>